<dbReference type="RefSeq" id="WP_079411166.1">
    <property type="nucleotide sequence ID" value="NZ_MZGW01000002.1"/>
</dbReference>
<dbReference type="STRING" id="29349.CLOTH_06390"/>
<sequence>MDRHKILKHIEDYGFVVSDLKDNHLKSYHCINNLSNSEFILACVNDDLNVVNISEKSIPIVYLIEVKDRINEVIKLVESDEHKDKIFLIYDEEEEIEFFLKDLWNIIIELNR</sequence>
<comment type="caution">
    <text evidence="1">The sequence shown here is derived from an EMBL/GenBank/DDBJ whole genome shotgun (WGS) entry which is preliminary data.</text>
</comment>
<name>A0A1V4I9E5_9FIRM</name>
<accession>A0A1V4I9E5</accession>
<dbReference type="AlphaFoldDB" id="A0A1V4I9E5"/>
<dbReference type="Proteomes" id="UP000190140">
    <property type="component" value="Unassembled WGS sequence"/>
</dbReference>
<evidence type="ECO:0000313" key="1">
    <source>
        <dbReference type="EMBL" id="OPJ56235.1"/>
    </source>
</evidence>
<reference evidence="1 2" key="1">
    <citation type="submission" date="2017-03" db="EMBL/GenBank/DDBJ databases">
        <title>Genome sequence of Clostridium thermoalcaliphilum DSM 7309.</title>
        <authorList>
            <person name="Poehlein A."/>
            <person name="Daniel R."/>
        </authorList>
    </citation>
    <scope>NUCLEOTIDE SEQUENCE [LARGE SCALE GENOMIC DNA]</scope>
    <source>
        <strain evidence="1 2">DSM 7309</strain>
    </source>
</reference>
<evidence type="ECO:0000313" key="2">
    <source>
        <dbReference type="Proteomes" id="UP000190140"/>
    </source>
</evidence>
<dbReference type="OrthoDB" id="2085886at2"/>
<organism evidence="1 2">
    <name type="scientific">Alkalithermobacter paradoxus</name>
    <dbReference type="NCBI Taxonomy" id="29349"/>
    <lineage>
        <taxon>Bacteria</taxon>
        <taxon>Bacillati</taxon>
        <taxon>Bacillota</taxon>
        <taxon>Clostridia</taxon>
        <taxon>Peptostreptococcales</taxon>
        <taxon>Tepidibacteraceae</taxon>
        <taxon>Alkalithermobacter</taxon>
    </lineage>
</organism>
<protein>
    <submittedName>
        <fullName evidence="1">Uncharacterized protein</fullName>
    </submittedName>
</protein>
<keyword evidence="2" id="KW-1185">Reference proteome</keyword>
<proteinExistence type="predicted"/>
<dbReference type="EMBL" id="MZGW01000002">
    <property type="protein sequence ID" value="OPJ56235.1"/>
    <property type="molecule type" value="Genomic_DNA"/>
</dbReference>
<gene>
    <name evidence="1" type="ORF">CLOTH_06390</name>
</gene>